<dbReference type="RefSeq" id="WP_152767043.1">
    <property type="nucleotide sequence ID" value="NZ_WHNP01000065.1"/>
</dbReference>
<sequence>MKTPTEADLVTLLVALRAEAGKYDAIRELKMSGCTAFTVHGRIMACADDNLIALKLSELSVTALLYTPGSRRFQRYGRASLRHWVAFAETSPAFGSLGQLFEEAVAFALES</sequence>
<evidence type="ECO:0000313" key="1">
    <source>
        <dbReference type="EMBL" id="MPW22398.1"/>
    </source>
</evidence>
<accession>A0A7X1NI18</accession>
<comment type="caution">
    <text evidence="1">The sequence shown here is derived from an EMBL/GenBank/DDBJ whole genome shotgun (WGS) entry which is preliminary data.</text>
</comment>
<organism evidence="1 2">
    <name type="scientific">Paraburkholderia franconis</name>
    <dbReference type="NCBI Taxonomy" id="2654983"/>
    <lineage>
        <taxon>Bacteria</taxon>
        <taxon>Pseudomonadati</taxon>
        <taxon>Pseudomonadota</taxon>
        <taxon>Betaproteobacteria</taxon>
        <taxon>Burkholderiales</taxon>
        <taxon>Burkholderiaceae</taxon>
        <taxon>Paraburkholderia</taxon>
    </lineage>
</organism>
<evidence type="ECO:0000313" key="2">
    <source>
        <dbReference type="Proteomes" id="UP000484381"/>
    </source>
</evidence>
<proteinExistence type="predicted"/>
<name>A0A7X1NI18_9BURK</name>
<dbReference type="Proteomes" id="UP000484381">
    <property type="component" value="Unassembled WGS sequence"/>
</dbReference>
<gene>
    <name evidence="1" type="ORF">GCT13_37620</name>
</gene>
<keyword evidence="2" id="KW-1185">Reference proteome</keyword>
<protein>
    <recommendedName>
        <fullName evidence="3">TfoX N-terminal domain-containing protein</fullName>
    </recommendedName>
</protein>
<reference evidence="1 2" key="1">
    <citation type="submission" date="2019-10" db="EMBL/GenBank/DDBJ databases">
        <title>Paraburkholderia sp. isolated from nodules of Mimosa pudica from Brazilian Atlantic Forest soils.</title>
        <authorList>
            <person name="Paulitsch F."/>
            <person name="Hungria M."/>
            <person name="Dall'Agnol R."/>
        </authorList>
    </citation>
    <scope>NUCLEOTIDE SEQUENCE [LARGE SCALE GENOMIC DNA]</scope>
    <source>
        <strain evidence="1 2">CNPSo 3157</strain>
    </source>
</reference>
<dbReference type="AlphaFoldDB" id="A0A7X1NI18"/>
<evidence type="ECO:0008006" key="3">
    <source>
        <dbReference type="Google" id="ProtNLM"/>
    </source>
</evidence>
<dbReference type="EMBL" id="WHNP01000065">
    <property type="protein sequence ID" value="MPW22398.1"/>
    <property type="molecule type" value="Genomic_DNA"/>
</dbReference>